<dbReference type="PANTHER" id="PTHR15394">
    <property type="entry name" value="SERINE HYDROLASE RBBP9"/>
    <property type="match status" value="1"/>
</dbReference>
<sequence>MKQVFLIHGGDSFGRREELLQFLRDRQIDDPTVEAPKFWSKKLASDLGPEFQVITPSMPNKWNATYEEWSIWMEKHIPYLKDGCIFIGWSLGANFIAKYLAEHEILISIKALHLVAGVWSAPQGFSLLNAPLERLCKTIPKITIYHSSDDTVVPLKDAEKYAAAIPCATLVLLENRGHFLQEEFPELLERLRKS</sequence>
<dbReference type="SUPFAM" id="SSF53474">
    <property type="entry name" value="alpha/beta-Hydrolases"/>
    <property type="match status" value="1"/>
</dbReference>
<evidence type="ECO:0008006" key="3">
    <source>
        <dbReference type="Google" id="ProtNLM"/>
    </source>
</evidence>
<dbReference type="GO" id="GO:0016787">
    <property type="term" value="F:hydrolase activity"/>
    <property type="evidence" value="ECO:0007669"/>
    <property type="project" value="InterPro"/>
</dbReference>
<reference evidence="1 2" key="1">
    <citation type="journal article" date="2016" name="Nat. Commun.">
        <title>Thousands of microbial genomes shed light on interconnected biogeochemical processes in an aquifer system.</title>
        <authorList>
            <person name="Anantharaman K."/>
            <person name="Brown C.T."/>
            <person name="Hug L.A."/>
            <person name="Sharon I."/>
            <person name="Castelle C.J."/>
            <person name="Probst A.J."/>
            <person name="Thomas B.C."/>
            <person name="Singh A."/>
            <person name="Wilkins M.J."/>
            <person name="Karaoz U."/>
            <person name="Brodie E.L."/>
            <person name="Williams K.H."/>
            <person name="Hubbard S.S."/>
            <person name="Banfield J.F."/>
        </authorList>
    </citation>
    <scope>NUCLEOTIDE SEQUENCE [LARGE SCALE GENOMIC DNA]</scope>
</reference>
<proteinExistence type="predicted"/>
<dbReference type="PANTHER" id="PTHR15394:SF3">
    <property type="entry name" value="SERINE HYDROLASE RBBP9"/>
    <property type="match status" value="1"/>
</dbReference>
<dbReference type="EMBL" id="MFLU01000001">
    <property type="protein sequence ID" value="OGG76224.1"/>
    <property type="molecule type" value="Genomic_DNA"/>
</dbReference>
<accession>A0A1F6ERH3</accession>
<dbReference type="Pfam" id="PF06821">
    <property type="entry name" value="Ser_hydrolase"/>
    <property type="match status" value="1"/>
</dbReference>
<dbReference type="Gene3D" id="3.40.50.1820">
    <property type="entry name" value="alpha/beta hydrolase"/>
    <property type="match status" value="1"/>
</dbReference>
<name>A0A1F6ERH3_9BACT</name>
<evidence type="ECO:0000313" key="2">
    <source>
        <dbReference type="Proteomes" id="UP000178587"/>
    </source>
</evidence>
<comment type="caution">
    <text evidence="1">The sequence shown here is derived from an EMBL/GenBank/DDBJ whole genome shotgun (WGS) entry which is preliminary data.</text>
</comment>
<dbReference type="STRING" id="1798507.A3A34_03250"/>
<dbReference type="InterPro" id="IPR010662">
    <property type="entry name" value="RBBP9/YdeN"/>
</dbReference>
<evidence type="ECO:0000313" key="1">
    <source>
        <dbReference type="EMBL" id="OGG76224.1"/>
    </source>
</evidence>
<dbReference type="AlphaFoldDB" id="A0A1F6ERH3"/>
<dbReference type="Proteomes" id="UP000178587">
    <property type="component" value="Unassembled WGS sequence"/>
</dbReference>
<dbReference type="InterPro" id="IPR029058">
    <property type="entry name" value="AB_hydrolase_fold"/>
</dbReference>
<organism evidence="1 2">
    <name type="scientific">Candidatus Kaiserbacteria bacterium RIFCSPLOWO2_01_FULL_50_24</name>
    <dbReference type="NCBI Taxonomy" id="1798507"/>
    <lineage>
        <taxon>Bacteria</taxon>
        <taxon>Candidatus Kaiseribacteriota</taxon>
    </lineage>
</organism>
<gene>
    <name evidence="1" type="ORF">A3A34_03250</name>
</gene>
<protein>
    <recommendedName>
        <fullName evidence="3">Serine hydrolase FSH domain-containing protein</fullName>
    </recommendedName>
</protein>